<protein>
    <submittedName>
        <fullName evidence="1">Uncharacterized protein</fullName>
    </submittedName>
</protein>
<evidence type="ECO:0000313" key="1">
    <source>
        <dbReference type="EMBL" id="KAJ2865436.1"/>
    </source>
</evidence>
<keyword evidence="2" id="KW-1185">Reference proteome</keyword>
<organism evidence="1 2">
    <name type="scientific">Coemansia aciculifera</name>
    <dbReference type="NCBI Taxonomy" id="417176"/>
    <lineage>
        <taxon>Eukaryota</taxon>
        <taxon>Fungi</taxon>
        <taxon>Fungi incertae sedis</taxon>
        <taxon>Zoopagomycota</taxon>
        <taxon>Kickxellomycotina</taxon>
        <taxon>Kickxellomycetes</taxon>
        <taxon>Kickxellales</taxon>
        <taxon>Kickxellaceae</taxon>
        <taxon>Coemansia</taxon>
    </lineage>
</organism>
<evidence type="ECO:0000313" key="2">
    <source>
        <dbReference type="Proteomes" id="UP001140074"/>
    </source>
</evidence>
<dbReference type="AlphaFoldDB" id="A0A9W8M677"/>
<proteinExistence type="predicted"/>
<dbReference type="Proteomes" id="UP001140074">
    <property type="component" value="Unassembled WGS sequence"/>
</dbReference>
<sequence>AAVPAPVMFYHLLTLGYVYANQLFDITLAHMFERAAGCKLNHRRVISTVGLIEFSVSEFCRLAQGWLLDICEYIINDDRMNDLLTTADNLYEEYRPKCGGRVDAGAVFNLDGPIGKAMLQSNKPDIKLVLGLRRKDFLELYKFLPSMTDGVFVGSEYAYLKLVSRFVSTTPQ</sequence>
<accession>A0A9W8M677</accession>
<dbReference type="EMBL" id="JANBUY010000059">
    <property type="protein sequence ID" value="KAJ2865436.1"/>
    <property type="molecule type" value="Genomic_DNA"/>
</dbReference>
<feature type="non-terminal residue" evidence="1">
    <location>
        <position position="1"/>
    </location>
</feature>
<gene>
    <name evidence="1" type="ORF">GGH94_002205</name>
</gene>
<reference evidence="1" key="1">
    <citation type="submission" date="2022-07" db="EMBL/GenBank/DDBJ databases">
        <title>Phylogenomic reconstructions and comparative analyses of Kickxellomycotina fungi.</title>
        <authorList>
            <person name="Reynolds N.K."/>
            <person name="Stajich J.E."/>
            <person name="Barry K."/>
            <person name="Grigoriev I.V."/>
            <person name="Crous P."/>
            <person name="Smith M.E."/>
        </authorList>
    </citation>
    <scope>NUCLEOTIDE SEQUENCE</scope>
    <source>
        <strain evidence="1">RSA 476</strain>
    </source>
</reference>
<comment type="caution">
    <text evidence="1">The sequence shown here is derived from an EMBL/GenBank/DDBJ whole genome shotgun (WGS) entry which is preliminary data.</text>
</comment>
<name>A0A9W8M677_9FUNG</name>